<name>A0A939C610_9ACTN</name>
<keyword evidence="2" id="KW-0813">Transport</keyword>
<dbReference type="Gene3D" id="1.20.5.110">
    <property type="match status" value="1"/>
</dbReference>
<proteinExistence type="predicted"/>
<dbReference type="SUPFAM" id="SSF81324">
    <property type="entry name" value="Voltage-gated potassium channels"/>
    <property type="match status" value="1"/>
</dbReference>
<evidence type="ECO:0000256" key="6">
    <source>
        <dbReference type="ARBA" id="ARBA00023136"/>
    </source>
</evidence>
<organism evidence="11 12">
    <name type="scientific">Nakamurella flavida</name>
    <dbReference type="NCBI Taxonomy" id="363630"/>
    <lineage>
        <taxon>Bacteria</taxon>
        <taxon>Bacillati</taxon>
        <taxon>Actinomycetota</taxon>
        <taxon>Actinomycetes</taxon>
        <taxon>Nakamurellales</taxon>
        <taxon>Nakamurellaceae</taxon>
        <taxon>Nakamurella</taxon>
    </lineage>
</organism>
<feature type="transmembrane region" description="Helical" evidence="9">
    <location>
        <begin position="198"/>
        <end position="223"/>
    </location>
</feature>
<feature type="transmembrane region" description="Helical" evidence="9">
    <location>
        <begin position="34"/>
        <end position="54"/>
    </location>
</feature>
<reference evidence="11" key="1">
    <citation type="submission" date="2021-01" db="EMBL/GenBank/DDBJ databases">
        <title>KCTC 19127 draft genome.</title>
        <authorList>
            <person name="An D."/>
        </authorList>
    </citation>
    <scope>NUCLEOTIDE SEQUENCE</scope>
    <source>
        <strain evidence="11">KCTC 19127</strain>
    </source>
</reference>
<feature type="domain" description="Potassium channel" evidence="10">
    <location>
        <begin position="145"/>
        <end position="223"/>
    </location>
</feature>
<evidence type="ECO:0000256" key="5">
    <source>
        <dbReference type="ARBA" id="ARBA00023065"/>
    </source>
</evidence>
<feature type="transmembrane region" description="Helical" evidence="9">
    <location>
        <begin position="169"/>
        <end position="186"/>
    </location>
</feature>
<keyword evidence="4 9" id="KW-1133">Transmembrane helix</keyword>
<dbReference type="GO" id="GO:0008076">
    <property type="term" value="C:voltage-gated potassium channel complex"/>
    <property type="evidence" value="ECO:0007669"/>
    <property type="project" value="InterPro"/>
</dbReference>
<dbReference type="InterPro" id="IPR013099">
    <property type="entry name" value="K_chnl_dom"/>
</dbReference>
<feature type="transmembrane region" description="Helical" evidence="9">
    <location>
        <begin position="60"/>
        <end position="81"/>
    </location>
</feature>
<dbReference type="RefSeq" id="WP_205257601.1">
    <property type="nucleotide sequence ID" value="NZ_BAAAPV010000003.1"/>
</dbReference>
<keyword evidence="7 11" id="KW-0407">Ion channel</keyword>
<dbReference type="GO" id="GO:0005249">
    <property type="term" value="F:voltage-gated potassium channel activity"/>
    <property type="evidence" value="ECO:0007669"/>
    <property type="project" value="InterPro"/>
</dbReference>
<feature type="region of interest" description="Disordered" evidence="8">
    <location>
        <begin position="273"/>
        <end position="301"/>
    </location>
</feature>
<comment type="caution">
    <text evidence="11">The sequence shown here is derived from an EMBL/GenBank/DDBJ whole genome shotgun (WGS) entry which is preliminary data.</text>
</comment>
<comment type="subcellular location">
    <subcellularLocation>
        <location evidence="1">Membrane</location>
        <topology evidence="1">Multi-pass membrane protein</topology>
    </subcellularLocation>
</comment>
<evidence type="ECO:0000256" key="1">
    <source>
        <dbReference type="ARBA" id="ARBA00004141"/>
    </source>
</evidence>
<feature type="transmembrane region" description="Helical" evidence="9">
    <location>
        <begin position="136"/>
        <end position="157"/>
    </location>
</feature>
<keyword evidence="3 9" id="KW-0812">Transmembrane</keyword>
<dbReference type="PANTHER" id="PTHR11537:SF254">
    <property type="entry name" value="POTASSIUM VOLTAGE-GATED CHANNEL PROTEIN SHAB"/>
    <property type="match status" value="1"/>
</dbReference>
<dbReference type="GO" id="GO:0001508">
    <property type="term" value="P:action potential"/>
    <property type="evidence" value="ECO:0007669"/>
    <property type="project" value="TreeGrafter"/>
</dbReference>
<accession>A0A939C610</accession>
<dbReference type="Proteomes" id="UP000663801">
    <property type="component" value="Unassembled WGS sequence"/>
</dbReference>
<evidence type="ECO:0000256" key="2">
    <source>
        <dbReference type="ARBA" id="ARBA00022448"/>
    </source>
</evidence>
<dbReference type="InterPro" id="IPR028325">
    <property type="entry name" value="VG_K_chnl"/>
</dbReference>
<evidence type="ECO:0000313" key="12">
    <source>
        <dbReference type="Proteomes" id="UP000663801"/>
    </source>
</evidence>
<keyword evidence="5" id="KW-0406">Ion transport</keyword>
<feature type="region of interest" description="Disordered" evidence="8">
    <location>
        <begin position="1"/>
        <end position="21"/>
    </location>
</feature>
<dbReference type="AlphaFoldDB" id="A0A939C610"/>
<evidence type="ECO:0000256" key="4">
    <source>
        <dbReference type="ARBA" id="ARBA00022989"/>
    </source>
</evidence>
<evidence type="ECO:0000256" key="9">
    <source>
        <dbReference type="SAM" id="Phobius"/>
    </source>
</evidence>
<sequence>MSVEGAATLSGPTRLFRSGPPSEKRVLDWERRSVPAVVVVSAVFMASMSWLFVLDRPPRATVVGFSAVGVVCWAYFLVDYLIRLCLAHSRRWFLRARWPDLVLIVLTIVPHLHFLRVIALVIVVHHLAMRSLRNQVMIYALFVTVVLMWGIAVNVLVVERHVHDATIRSLGDAVWWAVTSVTTVGYGDTYPRTAVGRVLGGVLVFGGVALIGVWTASFANWLFSRAAPQPAAAATPSTAVTPDTPVPAGQLSETAELAREVRALRAELADLRAAGSTGGSTPPAARSAGPAVTPTGLPPTV</sequence>
<evidence type="ECO:0000313" key="11">
    <source>
        <dbReference type="EMBL" id="MBM9477509.1"/>
    </source>
</evidence>
<dbReference type="Gene3D" id="1.10.287.70">
    <property type="match status" value="1"/>
</dbReference>
<protein>
    <submittedName>
        <fullName evidence="11">Potassium channel family protein</fullName>
    </submittedName>
</protein>
<evidence type="ECO:0000256" key="3">
    <source>
        <dbReference type="ARBA" id="ARBA00022692"/>
    </source>
</evidence>
<gene>
    <name evidence="11" type="ORF">JL107_13750</name>
</gene>
<feature type="transmembrane region" description="Helical" evidence="9">
    <location>
        <begin position="101"/>
        <end position="124"/>
    </location>
</feature>
<dbReference type="EMBL" id="JAERWL010000010">
    <property type="protein sequence ID" value="MBM9477509.1"/>
    <property type="molecule type" value="Genomic_DNA"/>
</dbReference>
<evidence type="ECO:0000259" key="10">
    <source>
        <dbReference type="Pfam" id="PF07885"/>
    </source>
</evidence>
<dbReference type="Pfam" id="PF07885">
    <property type="entry name" value="Ion_trans_2"/>
    <property type="match status" value="1"/>
</dbReference>
<dbReference type="PANTHER" id="PTHR11537">
    <property type="entry name" value="VOLTAGE-GATED POTASSIUM CHANNEL"/>
    <property type="match status" value="1"/>
</dbReference>
<keyword evidence="6 9" id="KW-0472">Membrane</keyword>
<evidence type="ECO:0000256" key="8">
    <source>
        <dbReference type="SAM" id="MobiDB-lite"/>
    </source>
</evidence>
<keyword evidence="12" id="KW-1185">Reference proteome</keyword>
<evidence type="ECO:0000256" key="7">
    <source>
        <dbReference type="ARBA" id="ARBA00023303"/>
    </source>
</evidence>